<comment type="caution">
    <text evidence="8">The sequence shown here is derived from an EMBL/GenBank/DDBJ whole genome shotgun (WGS) entry which is preliminary data.</text>
</comment>
<gene>
    <name evidence="8" type="ORF">CVT25_010688</name>
</gene>
<dbReference type="InterPro" id="IPR014016">
    <property type="entry name" value="UvrD-like_ATP-bd"/>
</dbReference>
<keyword evidence="4 5" id="KW-0067">ATP-binding</keyword>
<evidence type="ECO:0000256" key="4">
    <source>
        <dbReference type="ARBA" id="ARBA00022840"/>
    </source>
</evidence>
<name>A0A409WK06_PSICY</name>
<feature type="binding site" evidence="5">
    <location>
        <begin position="460"/>
        <end position="467"/>
    </location>
    <ligand>
        <name>ATP</name>
        <dbReference type="ChEBI" id="CHEBI:30616"/>
    </ligand>
</feature>
<feature type="domain" description="UvrD-like helicase ATP-binding" evidence="7">
    <location>
        <begin position="439"/>
        <end position="794"/>
    </location>
</feature>
<evidence type="ECO:0000259" key="7">
    <source>
        <dbReference type="PROSITE" id="PS51198"/>
    </source>
</evidence>
<dbReference type="InterPro" id="IPR027417">
    <property type="entry name" value="P-loop_NTPase"/>
</dbReference>
<evidence type="ECO:0000313" key="8">
    <source>
        <dbReference type="EMBL" id="PPQ78819.1"/>
    </source>
</evidence>
<dbReference type="STRING" id="93625.A0A409WK06"/>
<evidence type="ECO:0000256" key="2">
    <source>
        <dbReference type="ARBA" id="ARBA00022801"/>
    </source>
</evidence>
<keyword evidence="9" id="KW-1185">Reference proteome</keyword>
<dbReference type="PANTHER" id="PTHR21529:SF4">
    <property type="entry name" value="TPR AND ANKYRIN REPEAT-CONTAINING PROTEIN 1"/>
    <property type="match status" value="1"/>
</dbReference>
<feature type="region of interest" description="Disordered" evidence="6">
    <location>
        <begin position="136"/>
        <end position="169"/>
    </location>
</feature>
<feature type="compositionally biased region" description="Basic and acidic residues" evidence="6">
    <location>
        <begin position="505"/>
        <end position="516"/>
    </location>
</feature>
<dbReference type="GO" id="GO:0004386">
    <property type="term" value="F:helicase activity"/>
    <property type="evidence" value="ECO:0007669"/>
    <property type="project" value="UniProtKB-UniRule"/>
</dbReference>
<dbReference type="GO" id="GO:0016787">
    <property type="term" value="F:hydrolase activity"/>
    <property type="evidence" value="ECO:0007669"/>
    <property type="project" value="UniProtKB-UniRule"/>
</dbReference>
<dbReference type="Proteomes" id="UP000283269">
    <property type="component" value="Unassembled WGS sequence"/>
</dbReference>
<proteinExistence type="predicted"/>
<dbReference type="PANTHER" id="PTHR21529">
    <property type="entry name" value="MAMMARY TURMOR VIRUS RECEPTOR HOMOLOG 1, 2 MTVR1, 2"/>
    <property type="match status" value="1"/>
</dbReference>
<accession>A0A409WK06</accession>
<reference evidence="8 9" key="1">
    <citation type="journal article" date="2018" name="Evol. Lett.">
        <title>Horizontal gene cluster transfer increased hallucinogenic mushroom diversity.</title>
        <authorList>
            <person name="Reynolds H.T."/>
            <person name="Vijayakumar V."/>
            <person name="Gluck-Thaler E."/>
            <person name="Korotkin H.B."/>
            <person name="Matheny P.B."/>
            <person name="Slot J.C."/>
        </authorList>
    </citation>
    <scope>NUCLEOTIDE SEQUENCE [LARGE SCALE GENOMIC DNA]</scope>
    <source>
        <strain evidence="8 9">2631</strain>
    </source>
</reference>
<keyword evidence="1 5" id="KW-0547">Nucleotide-binding</keyword>
<dbReference type="InParanoid" id="A0A409WK06"/>
<dbReference type="Gene3D" id="3.40.50.300">
    <property type="entry name" value="P-loop containing nucleotide triphosphate hydrolases"/>
    <property type="match status" value="2"/>
</dbReference>
<evidence type="ECO:0000256" key="1">
    <source>
        <dbReference type="ARBA" id="ARBA00022741"/>
    </source>
</evidence>
<keyword evidence="3 5" id="KW-0347">Helicase</keyword>
<dbReference type="PROSITE" id="PS51198">
    <property type="entry name" value="UVRD_HELICASE_ATP_BIND"/>
    <property type="match status" value="1"/>
</dbReference>
<dbReference type="EMBL" id="NHYD01003406">
    <property type="protein sequence ID" value="PPQ78819.1"/>
    <property type="molecule type" value="Genomic_DNA"/>
</dbReference>
<evidence type="ECO:0000256" key="5">
    <source>
        <dbReference type="PROSITE-ProRule" id="PRU00560"/>
    </source>
</evidence>
<dbReference type="OrthoDB" id="3156807at2759"/>
<keyword evidence="2 5" id="KW-0378">Hydrolase</keyword>
<dbReference type="InterPro" id="IPR039904">
    <property type="entry name" value="TRANK1"/>
</dbReference>
<dbReference type="GO" id="GO:0005524">
    <property type="term" value="F:ATP binding"/>
    <property type="evidence" value="ECO:0007669"/>
    <property type="project" value="UniProtKB-UniRule"/>
</dbReference>
<dbReference type="SUPFAM" id="SSF52540">
    <property type="entry name" value="P-loop containing nucleoside triphosphate hydrolases"/>
    <property type="match status" value="1"/>
</dbReference>
<evidence type="ECO:0000256" key="6">
    <source>
        <dbReference type="SAM" id="MobiDB-lite"/>
    </source>
</evidence>
<evidence type="ECO:0000313" key="9">
    <source>
        <dbReference type="Proteomes" id="UP000283269"/>
    </source>
</evidence>
<evidence type="ECO:0000256" key="3">
    <source>
        <dbReference type="ARBA" id="ARBA00022806"/>
    </source>
</evidence>
<sequence length="2140" mass="243797">MSTFHKFTYRAGLFDPANLITAQKIDEALYEFIAVVNETNYSQVLEDLLDKSHIVELIISGISDEIPLQEWILEGFPSSTQSFETTFTWKLLSKLSEFFLFHSSVDPVLRKHHQTVKLAPEILQALFAMTVLGNARPAGSDNSKVSKKSKTKSSQKEMKQANRSARRSVSNETPFIFTNIPIPQTSSDAISSISIFLENLKEILKFYLIEMRTEHFCTIIKESFIPQERPMELYINTAAIEIVDESPPAAPTTATTTAIAFPMIQPMKSALYFDSPEGFGKWSILVSSSADRDLRQHRRKAKASFDIIVKKIKELSNGHFSFDNQKRLNGPGTEVPIYEAKLSGDLRLVSIVFQATTLRPKPKFSEYMEYTPMRTWIAVYGTLSLLIVASGEGNIGAGDIWLSLNPLSLPLSSLADVCNNGQPQELLDSIEDNRDVTFPFEVSKYERKIIEHPLSCYVLGRSGTGKTTTMLHKMYRVEKQYQMNTKVEDLFASYLESLATSSNSDTKHRTAGRDSAETDEDDSIEWKNDLPQRFSELEDKDFPLFLTVDRLYALIEADIKFSERDTQSHPNSFEIRLPTGQPSIAANGKLVTYDRFLGEYWPHLTQSLKKNFNPSLVFSEIMGVIQGSEGTVTSPNGCLDRRAYEELSARTQPTFAEHRSAIYGLFESYRRLKSERRDYDTPDRTHDILRAITKRRGILGQTFDFVYIDETQDNLLVDSLVLRLLCRNTNGLFWAGDTAQTISAGSSFRFDDLTAFLFQFEEQRRLQDALPRSEKLKKSNKTKKFHLTVNYRSHSGIVNCAHSVIELISKYWPYSIDILPRERGNTDGVKPIFYQDLYPGFINEGHFLSKSRDSVEKIELGADQCILVRDDAAKQRLEDEIGKIGIIITLYDSKGLEFNDVFLYNFFHDSGVDVSQWRVVLNSISMDDLLHPTFQAAPRFDPTRHAAICSELKFLYVAITRARNNLRIADESLKGEPMRVLWTNRDQIRNCHPSDDLSDFAVPSSKDEWAKRALELSHNQKHALARDSYEKAEKPQEAALENARYLQQLAVRTPFDLRNGKREAAFKTAAEAFLSCAENATKLYTKRSYYRSSAECFEQAGDNLSAARVYQSAEDFTKASRLFRKIGRFDDVHSIIVSHGGEIEDVESIRDVVRLYYINKKEFNKAHQLFETIDEEIEYLEDRNLDMAQVDLLLMHGRKAKAANLHLTEGRILEAVDLFIEDGRVDATSLQRAVGCILQGLWQNLSVGTTVTASPEVRDYLNRFDMLEKSTIEPLHLLEFDMFQAIVSRELDKLAQLANSFLNTENTDAAFLCLDYYYAQIPSLEAMDIVEMTASLELFSKYIHILHDLAFHVDPSADPGVLKLFGITKANDDFVIPLNNVLSHSTSFSTILRTGPLSHQLSKDHLVAVFQRRLQERLLDRVTRENDICRRSPALYPCLRYVSYGECNRLIGPCNQAHISPDAIWHQNWLKAHLLQISIYDSILSIQFSAQMQSDRKFWIRKLHEVLNPPHHSLGSPHHVHCDVIDVLKARTVVIDWTRAISFNLQYWPWPNLSFLTIVLQAADLAFTLDKKEASVYMYRSSFVNSLDTPAIFFTENSQHILHALLISRNDKDSSSLLMGISLIRHVMDAAIPVDINVFMSFIEKICTSLIIFNQYQRTNDLHSITLPRGWIASALKRFDPAEAAQQDTKCFWLLLQPLRAILEGLYYHTEHLLFGNEMRRASSQSSAIRSIYISRVCRVLGLLGTNIRVEAFRRDIHICLTSLRRGANFRALPRLYSSYVNAADFVGILRATRRSMQGSAFDEMVQLFSERVQYRMHEIYGIRRIVYTKLEDILRLLDAYSNNVSDVCVSNTDSFNSLDVPYVNAEPPISEGDGEMLPGEDDVSDGNALDDTDDADVDPDFIPVIEIPKDVQVGHSHGEITASLVIQKILPNVLAKRRLFKSSGLKGAIYRWYIHCLRAASPGVMSHHELCSYKIQYLGFVPVLLGCLDGTRSLIMAKKAEMKGRFRAGTIRHEEMDEVSWNLTRISFLLKAIKKHQNVLGPCSELHTRHEVDELKKHVQSCLNLLFDLQLPMHLPNDIEEELHRIYKGMLQEVRAPTATKKKEKRPALNTDDCTESLSACDWEDESDEWQLENGISPV</sequence>
<feature type="region of interest" description="Disordered" evidence="6">
    <location>
        <begin position="502"/>
        <end position="524"/>
    </location>
</feature>
<organism evidence="8 9">
    <name type="scientific">Psilocybe cyanescens</name>
    <dbReference type="NCBI Taxonomy" id="93625"/>
    <lineage>
        <taxon>Eukaryota</taxon>
        <taxon>Fungi</taxon>
        <taxon>Dikarya</taxon>
        <taxon>Basidiomycota</taxon>
        <taxon>Agaricomycotina</taxon>
        <taxon>Agaricomycetes</taxon>
        <taxon>Agaricomycetidae</taxon>
        <taxon>Agaricales</taxon>
        <taxon>Agaricineae</taxon>
        <taxon>Strophariaceae</taxon>
        <taxon>Psilocybe</taxon>
    </lineage>
</organism>
<protein>
    <recommendedName>
        <fullName evidence="7">UvrD-like helicase ATP-binding domain-containing protein</fullName>
    </recommendedName>
</protein>